<dbReference type="RefSeq" id="WP_343896127.1">
    <property type="nucleotide sequence ID" value="NZ_BAAAFZ010000046.1"/>
</dbReference>
<comment type="similarity">
    <text evidence="1">Belongs to the UPF0065 (bug) family.</text>
</comment>
<dbReference type="Gene3D" id="3.40.190.10">
    <property type="entry name" value="Periplasmic binding protein-like II"/>
    <property type="match status" value="1"/>
</dbReference>
<proteinExistence type="inferred from homology"/>
<dbReference type="PANTHER" id="PTHR42928">
    <property type="entry name" value="TRICARBOXYLATE-BINDING PROTEIN"/>
    <property type="match status" value="1"/>
</dbReference>
<comment type="caution">
    <text evidence="2">The sequence shown here is derived from an EMBL/GenBank/DDBJ whole genome shotgun (WGS) entry which is preliminary data.</text>
</comment>
<evidence type="ECO:0000256" key="1">
    <source>
        <dbReference type="ARBA" id="ARBA00006987"/>
    </source>
</evidence>
<keyword evidence="3" id="KW-1185">Reference proteome</keyword>
<dbReference type="CDD" id="cd07012">
    <property type="entry name" value="PBP2_Bug_TTT"/>
    <property type="match status" value="1"/>
</dbReference>
<dbReference type="InterPro" id="IPR005064">
    <property type="entry name" value="BUG"/>
</dbReference>
<organism evidence="2 3">
    <name type="scientific">Craurococcus roseus</name>
    <dbReference type="NCBI Taxonomy" id="77585"/>
    <lineage>
        <taxon>Bacteria</taxon>
        <taxon>Pseudomonadati</taxon>
        <taxon>Pseudomonadota</taxon>
        <taxon>Alphaproteobacteria</taxon>
        <taxon>Acetobacterales</taxon>
        <taxon>Acetobacteraceae</taxon>
        <taxon>Craurococcus</taxon>
    </lineage>
</organism>
<accession>A0ABN1FEE9</accession>
<dbReference type="Pfam" id="PF03401">
    <property type="entry name" value="TctC"/>
    <property type="match status" value="1"/>
</dbReference>
<evidence type="ECO:0000313" key="3">
    <source>
        <dbReference type="Proteomes" id="UP001501588"/>
    </source>
</evidence>
<dbReference type="Proteomes" id="UP001501588">
    <property type="component" value="Unassembled WGS sequence"/>
</dbReference>
<reference evidence="2 3" key="1">
    <citation type="journal article" date="2019" name="Int. J. Syst. Evol. Microbiol.">
        <title>The Global Catalogue of Microorganisms (GCM) 10K type strain sequencing project: providing services to taxonomists for standard genome sequencing and annotation.</title>
        <authorList>
            <consortium name="The Broad Institute Genomics Platform"/>
            <consortium name="The Broad Institute Genome Sequencing Center for Infectious Disease"/>
            <person name="Wu L."/>
            <person name="Ma J."/>
        </authorList>
    </citation>
    <scope>NUCLEOTIDE SEQUENCE [LARGE SCALE GENOMIC DNA]</scope>
    <source>
        <strain evidence="2 3">JCM 9933</strain>
    </source>
</reference>
<protein>
    <submittedName>
        <fullName evidence="2">Tripartite tricarboxylate transporter substrate binding protein</fullName>
    </submittedName>
</protein>
<sequence>MGGGLDLAREGRWTRRALCGSGFALGATTRPARAQQGPEPRRIVVNFPPGGQLDGVARLLADRVQRDGRGPVVVENRPGAGGNIGAAAAAQARPDGRTVLASIDTPFTVNPHLYRDMGFDPVRDLVPLTLVSSFPLVLVAHPGAGLSDLAGFLAAAKRQPLFYASAGVGSPGHLAMEHLRQRSGLASGALEHVPLRGNTEALTAVLSGSAQAGFLAMGGGPDLVRSGRLRALAVSSPRRDPALPEVPTVAESGLPGFDVRIGLLLLAPRGTPEAEAAGWAALVRAVLDDAATAARLAEWGAQAEGGDAAAAAAWVRAGRERWGEVVRAAGMRLE</sequence>
<evidence type="ECO:0000313" key="2">
    <source>
        <dbReference type="EMBL" id="GAA0589105.1"/>
    </source>
</evidence>
<dbReference type="Gene3D" id="3.40.190.150">
    <property type="entry name" value="Bordetella uptake gene, domain 1"/>
    <property type="match status" value="1"/>
</dbReference>
<dbReference type="EMBL" id="BAAAFZ010000046">
    <property type="protein sequence ID" value="GAA0589105.1"/>
    <property type="molecule type" value="Genomic_DNA"/>
</dbReference>
<name>A0ABN1FEE9_9PROT</name>
<dbReference type="PANTHER" id="PTHR42928:SF5">
    <property type="entry name" value="BLR1237 PROTEIN"/>
    <property type="match status" value="1"/>
</dbReference>
<gene>
    <name evidence="2" type="ORF">GCM10009416_29580</name>
</gene>
<dbReference type="PIRSF" id="PIRSF017082">
    <property type="entry name" value="YflP"/>
    <property type="match status" value="1"/>
</dbReference>
<dbReference type="InterPro" id="IPR042100">
    <property type="entry name" value="Bug_dom1"/>
</dbReference>